<dbReference type="PANTHER" id="PTHR34853:SF1">
    <property type="entry name" value="LIPASE 5"/>
    <property type="match status" value="1"/>
</dbReference>
<dbReference type="KEGG" id="aji:C0Z10_06260"/>
<dbReference type="GO" id="GO:0016042">
    <property type="term" value="P:lipid catabolic process"/>
    <property type="evidence" value="ECO:0007669"/>
    <property type="project" value="InterPro"/>
</dbReference>
<dbReference type="EMBL" id="CP025570">
    <property type="protein sequence ID" value="AZZ39415.1"/>
    <property type="molecule type" value="Genomic_DNA"/>
</dbReference>
<keyword evidence="1" id="KW-0472">Membrane</keyword>
<dbReference type="RefSeq" id="WP_097798810.1">
    <property type="nucleotide sequence ID" value="NZ_CP025570.1"/>
</dbReference>
<dbReference type="Proteomes" id="UP000285875">
    <property type="component" value="Chromosome"/>
</dbReference>
<keyword evidence="1" id="KW-1133">Transmembrane helix</keyword>
<dbReference type="SUPFAM" id="SSF53474">
    <property type="entry name" value="alpha/beta-Hydrolases"/>
    <property type="match status" value="1"/>
</dbReference>
<dbReference type="InterPro" id="IPR005325">
    <property type="entry name" value="DUF308_memb"/>
</dbReference>
<sequence>MNLLWDGPGRLVNLAPRWLLGAAGVLVLALGILLVPRPLSSAVVLCLWAAVSLALTGVLDLLGRRRDAGSADRRAARASRPAWIGAAVSVASVLLGVAVVVLLRQTMAILPIVLVAALICWGLVRARAALHRSSSPTARVLAGSLGVSAIALGVVAAWWPDLALVLAGAAFAVRTVVGGITLVARAIAPARRPRFPRRPAALRPVLRVIAAVLVVALAAGGLLGSLRLRSGTPALTDFSRTPASLPADLGVLIRSQRYTTDVPDGVTAWRILYTTTNADGSPAVASGIVAIPSAPGSGPHPVVAIAHGTIGIARNCAISLGGSALTEAAIPAMKQVFANGWTVVATDYTGQGAEGRYPYLVGQSEARSTLDAVRAARELTPLTRQTVVWGHSQGGHAALWTAKIAARYAPDVPITATAAFSPASDPYDLARKVLASGSSLSNIVTAYVAASYARIYPDISLEQYQNPAASVLVDQAARRCASSPDILVSSLSLSAVSHDRPVFSADLGEGALADRLRQNLASGPFQGKVFIAQGTADEVIPISLQRRFVADRCAAGQRIYFREYPGRTHMGILAAGSPFPADLVGWTRQAFAGTAKASNCR</sequence>
<feature type="transmembrane region" description="Helical" evidence="1">
    <location>
        <begin position="82"/>
        <end position="103"/>
    </location>
</feature>
<dbReference type="Pfam" id="PF03583">
    <property type="entry name" value="LIP"/>
    <property type="match status" value="1"/>
</dbReference>
<dbReference type="GO" id="GO:0004806">
    <property type="term" value="F:triacylglycerol lipase activity"/>
    <property type="evidence" value="ECO:0007669"/>
    <property type="project" value="InterPro"/>
</dbReference>
<dbReference type="Gene3D" id="3.40.50.1820">
    <property type="entry name" value="alpha/beta hydrolase"/>
    <property type="match status" value="1"/>
</dbReference>
<evidence type="ECO:0000313" key="2">
    <source>
        <dbReference type="EMBL" id="AZZ39415.1"/>
    </source>
</evidence>
<keyword evidence="1" id="KW-0812">Transmembrane</keyword>
<gene>
    <name evidence="2" type="ORF">C0Z10_06260</name>
</gene>
<dbReference type="PANTHER" id="PTHR34853">
    <property type="match status" value="1"/>
</dbReference>
<feature type="transmembrane region" description="Helical" evidence="1">
    <location>
        <begin position="109"/>
        <end position="128"/>
    </location>
</feature>
<dbReference type="Pfam" id="PF03729">
    <property type="entry name" value="DUF308"/>
    <property type="match status" value="2"/>
</dbReference>
<protein>
    <submittedName>
        <fullName evidence="2">Lipase</fullName>
    </submittedName>
</protein>
<dbReference type="Gene3D" id="1.10.260.130">
    <property type="match status" value="1"/>
</dbReference>
<evidence type="ECO:0000313" key="3">
    <source>
        <dbReference type="Proteomes" id="UP000285875"/>
    </source>
</evidence>
<feature type="transmembrane region" description="Helical" evidence="1">
    <location>
        <begin position="165"/>
        <end position="184"/>
    </location>
</feature>
<organism evidence="2 3">
    <name type="scientific">Acidipropionibacterium jensenii</name>
    <dbReference type="NCBI Taxonomy" id="1749"/>
    <lineage>
        <taxon>Bacteria</taxon>
        <taxon>Bacillati</taxon>
        <taxon>Actinomycetota</taxon>
        <taxon>Actinomycetes</taxon>
        <taxon>Propionibacteriales</taxon>
        <taxon>Propionibacteriaceae</taxon>
        <taxon>Acidipropionibacterium</taxon>
    </lineage>
</organism>
<feature type="transmembrane region" description="Helical" evidence="1">
    <location>
        <begin position="42"/>
        <end position="62"/>
    </location>
</feature>
<feature type="transmembrane region" description="Helical" evidence="1">
    <location>
        <begin position="18"/>
        <end position="36"/>
    </location>
</feature>
<dbReference type="InterPro" id="IPR005152">
    <property type="entry name" value="Lipase_secreted"/>
</dbReference>
<proteinExistence type="predicted"/>
<feature type="transmembrane region" description="Helical" evidence="1">
    <location>
        <begin position="140"/>
        <end position="159"/>
    </location>
</feature>
<evidence type="ECO:0000256" key="1">
    <source>
        <dbReference type="SAM" id="Phobius"/>
    </source>
</evidence>
<reference evidence="3" key="1">
    <citation type="submission" date="2017-12" db="EMBL/GenBank/DDBJ databases">
        <title>Whole genome sequencing of Acidipropionibacterium jensenii strains JS279 and JS280.</title>
        <authorList>
            <person name="Deptula P."/>
            <person name="Laine P."/>
            <person name="Smolander O.-P."/>
            <person name="Paulin L."/>
            <person name="Auvinen P."/>
            <person name="Varmanen P."/>
        </authorList>
    </citation>
    <scope>NUCLEOTIDE SEQUENCE [LARGE SCALE GENOMIC DNA]</scope>
    <source>
        <strain evidence="3">JS280</strain>
    </source>
</reference>
<feature type="transmembrane region" description="Helical" evidence="1">
    <location>
        <begin position="205"/>
        <end position="226"/>
    </location>
</feature>
<dbReference type="InterPro" id="IPR029058">
    <property type="entry name" value="AB_hydrolase_fold"/>
</dbReference>
<name>A0A3Q9UK85_9ACTN</name>
<dbReference type="AlphaFoldDB" id="A0A3Q9UK85"/>
<accession>A0A3Q9UK85</accession>